<evidence type="ECO:0000313" key="1">
    <source>
        <dbReference type="EMBL" id="GEP09107.1"/>
    </source>
</evidence>
<dbReference type="InterPro" id="IPR006357">
    <property type="entry name" value="HAD-SF_hydro_IIA"/>
</dbReference>
<dbReference type="Pfam" id="PF13344">
    <property type="entry name" value="Hydrolase_6"/>
    <property type="match status" value="1"/>
</dbReference>
<dbReference type="InterPro" id="IPR006356">
    <property type="entry name" value="HAD-SF_hydro_IIA_hyp3"/>
</dbReference>
<dbReference type="PANTHER" id="PTHR19288:SF90">
    <property type="entry name" value="OS08G0542600 PROTEIN"/>
    <property type="match status" value="1"/>
</dbReference>
<dbReference type="Pfam" id="PF13242">
    <property type="entry name" value="Hydrolase_like"/>
    <property type="match status" value="1"/>
</dbReference>
<proteinExistence type="predicted"/>
<dbReference type="AlphaFoldDB" id="A0A512JGM9"/>
<dbReference type="GO" id="GO:0005737">
    <property type="term" value="C:cytoplasm"/>
    <property type="evidence" value="ECO:0007669"/>
    <property type="project" value="TreeGrafter"/>
</dbReference>
<name>A0A512JGM9_9HYPH</name>
<accession>A0A512JGM9</accession>
<dbReference type="InterPro" id="IPR023214">
    <property type="entry name" value="HAD_sf"/>
</dbReference>
<sequence length="301" mass="32505">MSMPDRAAAAPVPTLRGFAEVAESYDLVLCDVWGVLHDGRIGHRAAGEALIRYRGLPGERPRRVILVSNAPRPWRGVQTILDGYGVPRDAYDAILTSGDLTHELLAQHPGERVYHLGPDRDRPIYEGLDLNLVSPAEAQRVVCTGLFDDDTETAEDYREALADFRAREIPMICANPDLVVERNRQLIPCAGVIAAAYAEIGGEVVYAGKPYRPIYDAALAKAGTLDGLSAPDLTRVVAVGDAIRTDIAGASAAGIASILVARGIHAEELGLTAEHHSLGDLADWLSRQPVRPDAVIERLVW</sequence>
<comment type="caution">
    <text evidence="1">The sequence shown here is derived from an EMBL/GenBank/DDBJ whole genome shotgun (WGS) entry which is preliminary data.</text>
</comment>
<dbReference type="Gene3D" id="3.40.50.1000">
    <property type="entry name" value="HAD superfamily/HAD-like"/>
    <property type="match status" value="2"/>
</dbReference>
<dbReference type="NCBIfam" id="TIGR01460">
    <property type="entry name" value="HAD-SF-IIA"/>
    <property type="match status" value="1"/>
</dbReference>
<reference evidence="1 2" key="1">
    <citation type="submission" date="2019-07" db="EMBL/GenBank/DDBJ databases">
        <title>Whole genome shotgun sequence of Methylobacterium gnaphalii NBRC 107716.</title>
        <authorList>
            <person name="Hosoyama A."/>
            <person name="Uohara A."/>
            <person name="Ohji S."/>
            <person name="Ichikawa N."/>
        </authorList>
    </citation>
    <scope>NUCLEOTIDE SEQUENCE [LARGE SCALE GENOMIC DNA]</scope>
    <source>
        <strain evidence="1 2">NBRC 107716</strain>
    </source>
</reference>
<dbReference type="Proteomes" id="UP000321750">
    <property type="component" value="Unassembled WGS sequence"/>
</dbReference>
<dbReference type="PANTHER" id="PTHR19288">
    <property type="entry name" value="4-NITROPHENYLPHOSPHATASE-RELATED"/>
    <property type="match status" value="1"/>
</dbReference>
<keyword evidence="2" id="KW-1185">Reference proteome</keyword>
<evidence type="ECO:0000313" key="2">
    <source>
        <dbReference type="Proteomes" id="UP000321750"/>
    </source>
</evidence>
<dbReference type="CDD" id="cd07525">
    <property type="entry name" value="HAD_like"/>
    <property type="match status" value="1"/>
</dbReference>
<organism evidence="1 2">
    <name type="scientific">Methylobacterium gnaphalii</name>
    <dbReference type="NCBI Taxonomy" id="1010610"/>
    <lineage>
        <taxon>Bacteria</taxon>
        <taxon>Pseudomonadati</taxon>
        <taxon>Pseudomonadota</taxon>
        <taxon>Alphaproteobacteria</taxon>
        <taxon>Hyphomicrobiales</taxon>
        <taxon>Methylobacteriaceae</taxon>
        <taxon>Methylobacterium</taxon>
    </lineage>
</organism>
<gene>
    <name evidence="1" type="ORF">MGN01_09520</name>
</gene>
<protein>
    <submittedName>
        <fullName evidence="1">Haloacid dehalogenase</fullName>
    </submittedName>
</protein>
<dbReference type="NCBIfam" id="TIGR01459">
    <property type="entry name" value="HAD-SF-IIA-hyp4"/>
    <property type="match status" value="1"/>
</dbReference>
<dbReference type="GO" id="GO:0016791">
    <property type="term" value="F:phosphatase activity"/>
    <property type="evidence" value="ECO:0007669"/>
    <property type="project" value="TreeGrafter"/>
</dbReference>
<dbReference type="InterPro" id="IPR036412">
    <property type="entry name" value="HAD-like_sf"/>
</dbReference>
<dbReference type="SUPFAM" id="SSF56784">
    <property type="entry name" value="HAD-like"/>
    <property type="match status" value="1"/>
</dbReference>
<dbReference type="EMBL" id="BJZV01000004">
    <property type="protein sequence ID" value="GEP09107.1"/>
    <property type="molecule type" value="Genomic_DNA"/>
</dbReference>